<dbReference type="InterPro" id="IPR036457">
    <property type="entry name" value="PPM-type-like_dom_sf"/>
</dbReference>
<dbReference type="InterPro" id="IPR001932">
    <property type="entry name" value="PPM-type_phosphatase-like_dom"/>
</dbReference>
<evidence type="ECO:0000259" key="1">
    <source>
        <dbReference type="Pfam" id="PF13672"/>
    </source>
</evidence>
<dbReference type="AlphaFoldDB" id="A0A7V0IA25"/>
<sequence>MLILYGRAKGQVHKERKLPCQDYVRLKTIPFGFIFAIADGAGSAPLSHLGAYFATKGFVNFISKVLEKNTNIDFQLLRQLIKDAFIKAREELKKVAERKNVALKALHTTLYAGCYYKEQLICAGIGDSFGLVITSSNEIMFPVEPCKGEFINETVFITMDKWQEFLNISPTITSPKAFIAFSDGLLNIIYSMKYQEGVWQIIPDCEFIGRLIRYICENFHRNLKKEFLIMLSSSRAQDLNDDDKALLVAIFKEH</sequence>
<gene>
    <name evidence="2" type="ORF">ENF30_01060</name>
</gene>
<protein>
    <submittedName>
        <fullName evidence="2">Protein phosphatase 2C domain-containing protein</fullName>
    </submittedName>
</protein>
<dbReference type="Pfam" id="PF13672">
    <property type="entry name" value="PP2C_2"/>
    <property type="match status" value="1"/>
</dbReference>
<name>A0A7V0IA25_DESA2</name>
<dbReference type="Proteomes" id="UP000885706">
    <property type="component" value="Unassembled WGS sequence"/>
</dbReference>
<reference evidence="2" key="1">
    <citation type="journal article" date="2020" name="mSystems">
        <title>Genome- and Community-Level Interaction Insights into Carbon Utilization and Element Cycling Functions of Hydrothermarchaeota in Hydrothermal Sediment.</title>
        <authorList>
            <person name="Zhou Z."/>
            <person name="Liu Y."/>
            <person name="Xu W."/>
            <person name="Pan J."/>
            <person name="Luo Z.H."/>
            <person name="Li M."/>
        </authorList>
    </citation>
    <scope>NUCLEOTIDE SEQUENCE [LARGE SCALE GENOMIC DNA]</scope>
    <source>
        <strain evidence="2">HyVt-113</strain>
    </source>
</reference>
<proteinExistence type="predicted"/>
<evidence type="ECO:0000313" key="2">
    <source>
        <dbReference type="EMBL" id="HDD35366.1"/>
    </source>
</evidence>
<feature type="domain" description="PPM-type phosphatase" evidence="1">
    <location>
        <begin position="10"/>
        <end position="188"/>
    </location>
</feature>
<dbReference type="SUPFAM" id="SSF81606">
    <property type="entry name" value="PP2C-like"/>
    <property type="match status" value="1"/>
</dbReference>
<comment type="caution">
    <text evidence="2">The sequence shown here is derived from an EMBL/GenBank/DDBJ whole genome shotgun (WGS) entry which is preliminary data.</text>
</comment>
<dbReference type="Gene3D" id="3.60.40.10">
    <property type="entry name" value="PPM-type phosphatase domain"/>
    <property type="match status" value="1"/>
</dbReference>
<organism evidence="2">
    <name type="scientific">Desulfofervidus auxilii</name>
    <dbReference type="NCBI Taxonomy" id="1621989"/>
    <lineage>
        <taxon>Bacteria</taxon>
        <taxon>Pseudomonadati</taxon>
        <taxon>Thermodesulfobacteriota</taxon>
        <taxon>Candidatus Desulfofervidia</taxon>
        <taxon>Candidatus Desulfofervidales</taxon>
        <taxon>Candidatus Desulfofervidaceae</taxon>
        <taxon>Candidatus Desulfofervidus</taxon>
    </lineage>
</organism>
<accession>A0A7V0IA25</accession>
<dbReference type="EMBL" id="DQWQ01000051">
    <property type="protein sequence ID" value="HDD35366.1"/>
    <property type="molecule type" value="Genomic_DNA"/>
</dbReference>